<evidence type="ECO:0000256" key="2">
    <source>
        <dbReference type="SAM" id="SignalP"/>
    </source>
</evidence>
<organism evidence="3 4">
    <name type="scientific">Nonomuraea monospora</name>
    <dbReference type="NCBI Taxonomy" id="568818"/>
    <lineage>
        <taxon>Bacteria</taxon>
        <taxon>Bacillati</taxon>
        <taxon>Actinomycetota</taxon>
        <taxon>Actinomycetes</taxon>
        <taxon>Streptosporangiales</taxon>
        <taxon>Streptosporangiaceae</taxon>
        <taxon>Nonomuraea</taxon>
    </lineage>
</organism>
<feature type="region of interest" description="Disordered" evidence="1">
    <location>
        <begin position="23"/>
        <end position="61"/>
    </location>
</feature>
<dbReference type="PROSITE" id="PS51257">
    <property type="entry name" value="PROKAR_LIPOPROTEIN"/>
    <property type="match status" value="1"/>
</dbReference>
<evidence type="ECO:0000256" key="1">
    <source>
        <dbReference type="SAM" id="MobiDB-lite"/>
    </source>
</evidence>
<feature type="compositionally biased region" description="Pro residues" evidence="1">
    <location>
        <begin position="32"/>
        <end position="48"/>
    </location>
</feature>
<sequence>MTSRWSAVPVLALALALAACGGAGAGETPRPGGSPAPSPVAEPEPPATTAPNQPATDTAATEAVVTEAVHAGRPVAAWSWQGGYLAPGLRAVRPPALVVYADGRAIAEAAHELRLPPAEVEALVKALRQELAGQPATVSPRPGTPTVYDAPATVLGVDTGNGLHEVYVPHLDQTPEGYDAALTGARDRLSLLADRVAAGGRPYAVARVRLSADRVSGYGKVKPWPRGLPVPPHESSENTRDYAGAKARAIARLLPAGGRQVYRTSSGEELALAWRYLLPHE</sequence>
<dbReference type="Proteomes" id="UP001499843">
    <property type="component" value="Unassembled WGS sequence"/>
</dbReference>
<evidence type="ECO:0000313" key="4">
    <source>
        <dbReference type="Proteomes" id="UP001499843"/>
    </source>
</evidence>
<feature type="signal peptide" evidence="2">
    <location>
        <begin position="1"/>
        <end position="25"/>
    </location>
</feature>
<accession>A0ABN3CCZ5</accession>
<comment type="caution">
    <text evidence="3">The sequence shown here is derived from an EMBL/GenBank/DDBJ whole genome shotgun (WGS) entry which is preliminary data.</text>
</comment>
<feature type="compositionally biased region" description="Low complexity" evidence="1">
    <location>
        <begin position="49"/>
        <end position="61"/>
    </location>
</feature>
<evidence type="ECO:0000313" key="3">
    <source>
        <dbReference type="EMBL" id="GAA2206904.1"/>
    </source>
</evidence>
<proteinExistence type="predicted"/>
<name>A0ABN3CCZ5_9ACTN</name>
<reference evidence="3 4" key="1">
    <citation type="journal article" date="2019" name="Int. J. Syst. Evol. Microbiol.">
        <title>The Global Catalogue of Microorganisms (GCM) 10K type strain sequencing project: providing services to taxonomists for standard genome sequencing and annotation.</title>
        <authorList>
            <consortium name="The Broad Institute Genomics Platform"/>
            <consortium name="The Broad Institute Genome Sequencing Center for Infectious Disease"/>
            <person name="Wu L."/>
            <person name="Ma J."/>
        </authorList>
    </citation>
    <scope>NUCLEOTIDE SEQUENCE [LARGE SCALE GENOMIC DNA]</scope>
    <source>
        <strain evidence="3 4">JCM 16114</strain>
    </source>
</reference>
<gene>
    <name evidence="3" type="ORF">GCM10009850_023620</name>
</gene>
<feature type="chain" id="PRO_5045434981" description="Lipoprotein" evidence="2">
    <location>
        <begin position="26"/>
        <end position="281"/>
    </location>
</feature>
<dbReference type="RefSeq" id="WP_344473572.1">
    <property type="nucleotide sequence ID" value="NZ_BAAAQX010000005.1"/>
</dbReference>
<protein>
    <recommendedName>
        <fullName evidence="5">Lipoprotein</fullName>
    </recommendedName>
</protein>
<keyword evidence="4" id="KW-1185">Reference proteome</keyword>
<evidence type="ECO:0008006" key="5">
    <source>
        <dbReference type="Google" id="ProtNLM"/>
    </source>
</evidence>
<keyword evidence="2" id="KW-0732">Signal</keyword>
<dbReference type="EMBL" id="BAAAQX010000005">
    <property type="protein sequence ID" value="GAA2206904.1"/>
    <property type="molecule type" value="Genomic_DNA"/>
</dbReference>